<organism evidence="8 9">
    <name type="scientific">Chromohalobacter canadensis</name>
    <dbReference type="NCBI Taxonomy" id="141389"/>
    <lineage>
        <taxon>Bacteria</taxon>
        <taxon>Pseudomonadati</taxon>
        <taxon>Pseudomonadota</taxon>
        <taxon>Gammaproteobacteria</taxon>
        <taxon>Oceanospirillales</taxon>
        <taxon>Halomonadaceae</taxon>
        <taxon>Chromohalobacter</taxon>
    </lineage>
</organism>
<evidence type="ECO:0000313" key="8">
    <source>
        <dbReference type="EMBL" id="SOC51176.1"/>
    </source>
</evidence>
<feature type="domain" description="Endonuclease/exonuclease/phosphatase" evidence="7">
    <location>
        <begin position="238"/>
        <end position="472"/>
    </location>
</feature>
<dbReference type="SUPFAM" id="SSF56219">
    <property type="entry name" value="DNase I-like"/>
    <property type="match status" value="1"/>
</dbReference>
<dbReference type="InterPro" id="IPR004808">
    <property type="entry name" value="AP_endonuc_1"/>
</dbReference>
<dbReference type="GO" id="GO:0006284">
    <property type="term" value="P:base-excision repair"/>
    <property type="evidence" value="ECO:0007669"/>
    <property type="project" value="TreeGrafter"/>
</dbReference>
<keyword evidence="5" id="KW-0464">Manganese</keyword>
<keyword evidence="4 5" id="KW-0460">Magnesium</keyword>
<evidence type="ECO:0000256" key="5">
    <source>
        <dbReference type="PIRSR" id="PIRSR604808-2"/>
    </source>
</evidence>
<gene>
    <name evidence="8" type="ORF">SAMN05421509_101175</name>
</gene>
<dbReference type="Gene3D" id="3.60.10.10">
    <property type="entry name" value="Endonuclease/exonuclease/phosphatase"/>
    <property type="match status" value="1"/>
</dbReference>
<dbReference type="NCBIfam" id="TIGR00633">
    <property type="entry name" value="xth"/>
    <property type="match status" value="1"/>
</dbReference>
<dbReference type="Proteomes" id="UP000219023">
    <property type="component" value="Unassembled WGS sequence"/>
</dbReference>
<dbReference type="AlphaFoldDB" id="A0A285VDM4"/>
<evidence type="ECO:0000256" key="6">
    <source>
        <dbReference type="PIRSR" id="PIRSR604808-3"/>
    </source>
</evidence>
<proteinExistence type="inferred from homology"/>
<dbReference type="PANTHER" id="PTHR22748:SF6">
    <property type="entry name" value="DNA-(APURINIC OR APYRIMIDINIC SITE) ENDONUCLEASE"/>
    <property type="match status" value="1"/>
</dbReference>
<dbReference type="PANTHER" id="PTHR22748">
    <property type="entry name" value="AP ENDONUCLEASE"/>
    <property type="match status" value="1"/>
</dbReference>
<dbReference type="GO" id="GO:0008311">
    <property type="term" value="F:double-stranded DNA 3'-5' DNA exonuclease activity"/>
    <property type="evidence" value="ECO:0007669"/>
    <property type="project" value="TreeGrafter"/>
</dbReference>
<comment type="cofactor">
    <cofactor evidence="5">
        <name>Mg(2+)</name>
        <dbReference type="ChEBI" id="CHEBI:18420"/>
    </cofactor>
    <cofactor evidence="5">
        <name>Mn(2+)</name>
        <dbReference type="ChEBI" id="CHEBI:29035"/>
    </cofactor>
    <text evidence="5">Probably binds two magnesium or manganese ions per subunit.</text>
</comment>
<evidence type="ECO:0000256" key="1">
    <source>
        <dbReference type="ARBA" id="ARBA00007092"/>
    </source>
</evidence>
<evidence type="ECO:0000256" key="2">
    <source>
        <dbReference type="ARBA" id="ARBA00022723"/>
    </source>
</evidence>
<dbReference type="GO" id="GO:0003906">
    <property type="term" value="F:DNA-(apurinic or apyrimidinic site) endonuclease activity"/>
    <property type="evidence" value="ECO:0007669"/>
    <property type="project" value="TreeGrafter"/>
</dbReference>
<dbReference type="InterPro" id="IPR005135">
    <property type="entry name" value="Endo/exonuclease/phosphatase"/>
</dbReference>
<keyword evidence="2 5" id="KW-0479">Metal-binding</keyword>
<name>A0A285VDM4_9GAMM</name>
<keyword evidence="3" id="KW-0378">Hydrolase</keyword>
<dbReference type="InterPro" id="IPR036691">
    <property type="entry name" value="Endo/exonu/phosph_ase_sf"/>
</dbReference>
<feature type="site" description="Important for catalytic activity" evidence="6">
    <location>
        <position position="452"/>
    </location>
</feature>
<dbReference type="NCBIfam" id="TIGR00195">
    <property type="entry name" value="exoDNase_III"/>
    <property type="match status" value="1"/>
</dbReference>
<protein>
    <submittedName>
        <fullName evidence="8">Exodeoxyribonuclease III</fullName>
    </submittedName>
</protein>
<feature type="binding site" evidence="5">
    <location>
        <position position="241"/>
    </location>
    <ligand>
        <name>Mg(2+)</name>
        <dbReference type="ChEBI" id="CHEBI:18420"/>
        <label>1</label>
    </ligand>
</feature>
<evidence type="ECO:0000256" key="3">
    <source>
        <dbReference type="ARBA" id="ARBA00022801"/>
    </source>
</evidence>
<comment type="similarity">
    <text evidence="1">Belongs to the DNA repair enzymes AP/ExoA family.</text>
</comment>
<dbReference type="EMBL" id="OBQJ01000001">
    <property type="protein sequence ID" value="SOC51176.1"/>
    <property type="molecule type" value="Genomic_DNA"/>
</dbReference>
<evidence type="ECO:0000259" key="7">
    <source>
        <dbReference type="Pfam" id="PF03372"/>
    </source>
</evidence>
<evidence type="ECO:0000313" key="9">
    <source>
        <dbReference type="Proteomes" id="UP000219023"/>
    </source>
</evidence>
<dbReference type="GO" id="GO:0046872">
    <property type="term" value="F:metal ion binding"/>
    <property type="evidence" value="ECO:0007669"/>
    <property type="project" value="UniProtKB-KW"/>
</dbReference>
<dbReference type="GO" id="GO:0008081">
    <property type="term" value="F:phosphoric diester hydrolase activity"/>
    <property type="evidence" value="ECO:0007669"/>
    <property type="project" value="TreeGrafter"/>
</dbReference>
<accession>A0A285VDM4</accession>
<dbReference type="Pfam" id="PF03372">
    <property type="entry name" value="Exo_endo_phos"/>
    <property type="match status" value="1"/>
</dbReference>
<reference evidence="8 9" key="1">
    <citation type="submission" date="2017-08" db="EMBL/GenBank/DDBJ databases">
        <authorList>
            <person name="de Groot N.N."/>
        </authorList>
    </citation>
    <scope>NUCLEOTIDE SEQUENCE [LARGE SCALE GENOMIC DNA]</scope>
    <source>
        <strain evidence="8 9">USBA 855</strain>
    </source>
</reference>
<dbReference type="PROSITE" id="PS51435">
    <property type="entry name" value="AP_NUCLEASE_F1_4"/>
    <property type="match status" value="1"/>
</dbReference>
<sequence length="489" mass="55212">MGFEIGKHLVERDDTHDRHGIARLDLLDGAAALGAIFGLAALLTIEGDDHARRLGIGGIDQVHDLTDRGARSDDVVDDQHPAGERRADDVTAFAVRLGFFAVERERQVAVMMIGQCHGRGGSKRDALVGRAKKNIRRKTAMRDGLRIEAAQTCQGTAALEQTGVEEIGADPPGLEGEFTEGEDAFFDGELDELLLIWLQLRGHAGLPITLIAITHLPKRRKLRYHTRATKKGPCMKIASINVNGIREAVGRGFLDWLANQDADVICVQNLKAKSFELDDSILFPEGYEGYFLDAEEDGFSGVGLYCRKIPKAIMYGLGFPQCDNEARFLQADYDRFSIASFLMPDGSDMEAKQSFMTQYQEYLSKMVKKRREYIICGTWHIAHKTIDLANWADNQTTPGFRPEERAWMDQVFGPMGYIDTFREVSRDASQYTWWPKLDQDVPRMRQEGWRLDYQIVGPEFRRHVVDAWIDRDATFSEFAPLIVEYDLDL</sequence>
<evidence type="ECO:0000256" key="4">
    <source>
        <dbReference type="ARBA" id="ARBA00022842"/>
    </source>
</evidence>
<dbReference type="CDD" id="cd10281">
    <property type="entry name" value="Nape_like_AP-endo"/>
    <property type="match status" value="1"/>
</dbReference>